<evidence type="ECO:0000313" key="1">
    <source>
        <dbReference type="EMBL" id="GAA2024202.1"/>
    </source>
</evidence>
<dbReference type="Proteomes" id="UP001500751">
    <property type="component" value="Unassembled WGS sequence"/>
</dbReference>
<gene>
    <name evidence="1" type="ORF">GCM10009839_22460</name>
</gene>
<proteinExistence type="predicted"/>
<protein>
    <submittedName>
        <fullName evidence="1">Uncharacterized protein</fullName>
    </submittedName>
</protein>
<keyword evidence="2" id="KW-1185">Reference proteome</keyword>
<sequence length="157" mass="17570">MALASPTLTLINCGGDPYIQPPLPALRSARTKVGKTLPLGVHIEPTGKVVRIVTDGKHDQELDKPTTTIGVRSMHNPQQKRHGQMRRGIPRSQMVEAGAELIHCFVALLRYGRPQLPQVARRVDRRPPAMLRFGPGDIVDPRVDIVSRHGWDSRWWV</sequence>
<name>A0ABP5FF13_9ACTN</name>
<dbReference type="EMBL" id="BAAAQN010000010">
    <property type="protein sequence ID" value="GAA2024202.1"/>
    <property type="molecule type" value="Genomic_DNA"/>
</dbReference>
<evidence type="ECO:0000313" key="2">
    <source>
        <dbReference type="Proteomes" id="UP001500751"/>
    </source>
</evidence>
<comment type="caution">
    <text evidence="1">The sequence shown here is derived from an EMBL/GenBank/DDBJ whole genome shotgun (WGS) entry which is preliminary data.</text>
</comment>
<organism evidence="1 2">
    <name type="scientific">Catenulispora yoronensis</name>
    <dbReference type="NCBI Taxonomy" id="450799"/>
    <lineage>
        <taxon>Bacteria</taxon>
        <taxon>Bacillati</taxon>
        <taxon>Actinomycetota</taxon>
        <taxon>Actinomycetes</taxon>
        <taxon>Catenulisporales</taxon>
        <taxon>Catenulisporaceae</taxon>
        <taxon>Catenulispora</taxon>
    </lineage>
</organism>
<reference evidence="2" key="1">
    <citation type="journal article" date="2019" name="Int. J. Syst. Evol. Microbiol.">
        <title>The Global Catalogue of Microorganisms (GCM) 10K type strain sequencing project: providing services to taxonomists for standard genome sequencing and annotation.</title>
        <authorList>
            <consortium name="The Broad Institute Genomics Platform"/>
            <consortium name="The Broad Institute Genome Sequencing Center for Infectious Disease"/>
            <person name="Wu L."/>
            <person name="Ma J."/>
        </authorList>
    </citation>
    <scope>NUCLEOTIDE SEQUENCE [LARGE SCALE GENOMIC DNA]</scope>
    <source>
        <strain evidence="2">JCM 16014</strain>
    </source>
</reference>
<accession>A0ABP5FF13</accession>